<dbReference type="EMBL" id="AUZY01009879">
    <property type="protein sequence ID" value="EQD40578.1"/>
    <property type="molecule type" value="Genomic_DNA"/>
</dbReference>
<evidence type="ECO:0000256" key="2">
    <source>
        <dbReference type="ARBA" id="ARBA00022980"/>
    </source>
</evidence>
<evidence type="ECO:0000313" key="4">
    <source>
        <dbReference type="EMBL" id="EQD40578.1"/>
    </source>
</evidence>
<dbReference type="GO" id="GO:0006412">
    <property type="term" value="P:translation"/>
    <property type="evidence" value="ECO:0007669"/>
    <property type="project" value="InterPro"/>
</dbReference>
<name>T0Z6B5_9ZZZZ</name>
<feature type="non-terminal residue" evidence="4">
    <location>
        <position position="1"/>
    </location>
</feature>
<evidence type="ECO:0000256" key="1">
    <source>
        <dbReference type="ARBA" id="ARBA00010528"/>
    </source>
</evidence>
<dbReference type="InterPro" id="IPR023574">
    <property type="entry name" value="Ribosomal_uL4_dom_sf"/>
</dbReference>
<comment type="caution">
    <text evidence="4">The sequence shown here is derived from an EMBL/GenBank/DDBJ whole genome shotgun (WGS) entry which is preliminary data.</text>
</comment>
<proteinExistence type="inferred from homology"/>
<dbReference type="SUPFAM" id="SSF52166">
    <property type="entry name" value="Ribosomal protein L4"/>
    <property type="match status" value="1"/>
</dbReference>
<organism evidence="4">
    <name type="scientific">mine drainage metagenome</name>
    <dbReference type="NCBI Taxonomy" id="410659"/>
    <lineage>
        <taxon>unclassified sequences</taxon>
        <taxon>metagenomes</taxon>
        <taxon>ecological metagenomes</taxon>
    </lineage>
</organism>
<dbReference type="GO" id="GO:0003735">
    <property type="term" value="F:structural constituent of ribosome"/>
    <property type="evidence" value="ECO:0007669"/>
    <property type="project" value="InterPro"/>
</dbReference>
<dbReference type="GO" id="GO:1990904">
    <property type="term" value="C:ribonucleoprotein complex"/>
    <property type="evidence" value="ECO:0007669"/>
    <property type="project" value="UniProtKB-KW"/>
</dbReference>
<keyword evidence="3" id="KW-0687">Ribonucleoprotein</keyword>
<reference evidence="4" key="2">
    <citation type="journal article" date="2014" name="ISME J.">
        <title>Microbial stratification in low pH oxic and suboxic macroscopic growths along an acid mine drainage.</title>
        <authorList>
            <person name="Mendez-Garcia C."/>
            <person name="Mesa V."/>
            <person name="Sprenger R.R."/>
            <person name="Richter M."/>
            <person name="Diez M.S."/>
            <person name="Solano J."/>
            <person name="Bargiela R."/>
            <person name="Golyshina O.V."/>
            <person name="Manteca A."/>
            <person name="Ramos J.L."/>
            <person name="Gallego J.R."/>
            <person name="Llorente I."/>
            <person name="Martins Dos Santos V.A."/>
            <person name="Jensen O.N."/>
            <person name="Pelaez A.I."/>
            <person name="Sanchez J."/>
            <person name="Ferrer M."/>
        </authorList>
    </citation>
    <scope>NUCLEOTIDE SEQUENCE</scope>
</reference>
<keyword evidence="2 4" id="KW-0689">Ribosomal protein</keyword>
<dbReference type="Gene3D" id="3.40.1370.10">
    <property type="match status" value="1"/>
</dbReference>
<gene>
    <name evidence="4" type="ORF">B1B_14871</name>
</gene>
<dbReference type="Pfam" id="PF00573">
    <property type="entry name" value="Ribosomal_L4"/>
    <property type="match status" value="1"/>
</dbReference>
<protein>
    <submittedName>
        <fullName evidence="4">50S ribosomal protein L4P</fullName>
    </submittedName>
</protein>
<dbReference type="AlphaFoldDB" id="T0Z6B5"/>
<dbReference type="GO" id="GO:0005840">
    <property type="term" value="C:ribosome"/>
    <property type="evidence" value="ECO:0007669"/>
    <property type="project" value="UniProtKB-KW"/>
</dbReference>
<accession>T0Z6B5</accession>
<reference evidence="4" key="1">
    <citation type="submission" date="2013-08" db="EMBL/GenBank/DDBJ databases">
        <authorList>
            <person name="Mendez C."/>
            <person name="Richter M."/>
            <person name="Ferrer M."/>
            <person name="Sanchez J."/>
        </authorList>
    </citation>
    <scope>NUCLEOTIDE SEQUENCE</scope>
</reference>
<dbReference type="InterPro" id="IPR002136">
    <property type="entry name" value="Ribosomal_uL4"/>
</dbReference>
<dbReference type="PANTHER" id="PTHR19431">
    <property type="entry name" value="60S RIBOSOMAL PROTEIN L4"/>
    <property type="match status" value="1"/>
</dbReference>
<sequence>RGVLLASMVGGKSAHSPRSTKNLYVKVNKKERVLARKSAISSTAVRELVNLRGHSVPDELSLPVVVDKSVEGIKKTRDALNFLKTLGIEGEVERVKEGKKVRAGRGKMRGRRYKQPKGILLVEGKDQDLSAFRGLPGVEVSKVSALSIIKLAPGGNPGRLTIFTRSAIESIEEVKR</sequence>
<dbReference type="InterPro" id="IPR045240">
    <property type="entry name" value="Ribosomal_uL4_euk/arch"/>
</dbReference>
<evidence type="ECO:0000256" key="3">
    <source>
        <dbReference type="ARBA" id="ARBA00023274"/>
    </source>
</evidence>
<comment type="similarity">
    <text evidence="1">Belongs to the universal ribosomal protein uL4 family.</text>
</comment>